<dbReference type="InterPro" id="IPR003680">
    <property type="entry name" value="Flavodoxin_fold"/>
</dbReference>
<gene>
    <name evidence="5" type="ORF">Leucomu_03305</name>
</gene>
<reference evidence="5 6" key="1">
    <citation type="submission" date="2019-01" db="EMBL/GenBank/DDBJ databases">
        <title>Leucobacter muris sp. nov. isolated from the nose of a laboratory mouse.</title>
        <authorList>
            <person name="Benga L."/>
            <person name="Sproeer C."/>
            <person name="Schumann P."/>
            <person name="Verbarg S."/>
            <person name="Bunk B."/>
            <person name="Engelhardt E."/>
            <person name="Benten P.M."/>
            <person name="Sager M."/>
        </authorList>
    </citation>
    <scope>NUCLEOTIDE SEQUENCE [LARGE SCALE GENOMIC DNA]</scope>
    <source>
        <strain evidence="5 6">DSM 101948</strain>
    </source>
</reference>
<comment type="similarity">
    <text evidence="1">Belongs to the NAD(P)H dehydrogenase (quinone) family.</text>
</comment>
<dbReference type="RefSeq" id="WP_017882978.1">
    <property type="nucleotide sequence ID" value="NZ_CP035037.1"/>
</dbReference>
<protein>
    <submittedName>
        <fullName evidence="5">Flavodoxin family protein</fullName>
    </submittedName>
</protein>
<evidence type="ECO:0000256" key="2">
    <source>
        <dbReference type="ARBA" id="ARBA00023002"/>
    </source>
</evidence>
<organism evidence="5 6">
    <name type="scientific">Leucobacter muris</name>
    <dbReference type="NCBI Taxonomy" id="1935379"/>
    <lineage>
        <taxon>Bacteria</taxon>
        <taxon>Bacillati</taxon>
        <taxon>Actinomycetota</taxon>
        <taxon>Actinomycetes</taxon>
        <taxon>Micrococcales</taxon>
        <taxon>Microbacteriaceae</taxon>
        <taxon>Leucobacter</taxon>
    </lineage>
</organism>
<evidence type="ECO:0000313" key="6">
    <source>
        <dbReference type="Proteomes" id="UP000285768"/>
    </source>
</evidence>
<feature type="domain" description="Flavodoxin-like fold" evidence="4">
    <location>
        <begin position="4"/>
        <end position="177"/>
    </location>
</feature>
<accession>A0ABX5QDE2</accession>
<keyword evidence="6" id="KW-1185">Reference proteome</keyword>
<dbReference type="Pfam" id="PF02525">
    <property type="entry name" value="Flavodoxin_2"/>
    <property type="match status" value="1"/>
</dbReference>
<dbReference type="Gene3D" id="3.40.50.360">
    <property type="match status" value="1"/>
</dbReference>
<feature type="compositionally biased region" description="Basic and acidic residues" evidence="3">
    <location>
        <begin position="183"/>
        <end position="193"/>
    </location>
</feature>
<dbReference type="SUPFAM" id="SSF52218">
    <property type="entry name" value="Flavoproteins"/>
    <property type="match status" value="1"/>
</dbReference>
<evidence type="ECO:0000256" key="3">
    <source>
        <dbReference type="SAM" id="MobiDB-lite"/>
    </source>
</evidence>
<evidence type="ECO:0000259" key="4">
    <source>
        <dbReference type="Pfam" id="PF02525"/>
    </source>
</evidence>
<keyword evidence="2" id="KW-0560">Oxidoreductase</keyword>
<dbReference type="InterPro" id="IPR051545">
    <property type="entry name" value="NAD(P)H_dehydrogenase_qn"/>
</dbReference>
<evidence type="ECO:0000313" key="5">
    <source>
        <dbReference type="EMBL" id="QAB17074.1"/>
    </source>
</evidence>
<proteinExistence type="inferred from homology"/>
<name>A0ABX5QDE2_9MICO</name>
<dbReference type="EMBL" id="CP035037">
    <property type="protein sequence ID" value="QAB17074.1"/>
    <property type="molecule type" value="Genomic_DNA"/>
</dbReference>
<dbReference type="InterPro" id="IPR029039">
    <property type="entry name" value="Flavoprotein-like_sf"/>
</dbReference>
<dbReference type="PANTHER" id="PTHR10204:SF34">
    <property type="entry name" value="NAD(P)H DEHYDROGENASE [QUINONE] 1 ISOFORM 1"/>
    <property type="match status" value="1"/>
</dbReference>
<feature type="region of interest" description="Disordered" evidence="3">
    <location>
        <begin position="182"/>
        <end position="217"/>
    </location>
</feature>
<evidence type="ECO:0000256" key="1">
    <source>
        <dbReference type="ARBA" id="ARBA00006252"/>
    </source>
</evidence>
<dbReference type="Proteomes" id="UP000285768">
    <property type="component" value="Chromosome"/>
</dbReference>
<sequence length="217" mass="24362">MFSTLVIDGHPDPDSLTAAIARGYAEAHGNARLLTLRDLSFDPHMRFGYRKRMEIEPDLQDARDALHLARRIVVVSPMWWGSVPAVLKGFFDRALLPKQEYVYPARGLPRGLLRGRSGRLFLLADTPAIALPFTGTHAVAQVTRHTLTFCGVRPFRVHRLLGVRYRSPARIERWIARAAKTGASDRRRDDAARRLATHPALDRAPSAPAHSPVPERR</sequence>
<dbReference type="PANTHER" id="PTHR10204">
    <property type="entry name" value="NAD P H OXIDOREDUCTASE-RELATED"/>
    <property type="match status" value="1"/>
</dbReference>